<dbReference type="GO" id="GO:0006952">
    <property type="term" value="P:defense response"/>
    <property type="evidence" value="ECO:0007669"/>
    <property type="project" value="InterPro"/>
</dbReference>
<feature type="compositionally biased region" description="Low complexity" evidence="1">
    <location>
        <begin position="1"/>
        <end position="22"/>
    </location>
</feature>
<feature type="transmembrane region" description="Helical" evidence="2">
    <location>
        <begin position="480"/>
        <end position="505"/>
    </location>
</feature>
<dbReference type="Proteomes" id="UP000596660">
    <property type="component" value="Unplaced"/>
</dbReference>
<dbReference type="PANTHER" id="PTHR35322:SF2">
    <property type="entry name" value="PROTEIN CPR-5"/>
    <property type="match status" value="1"/>
</dbReference>
<keyword evidence="2" id="KW-0812">Transmembrane</keyword>
<evidence type="ECO:0000256" key="1">
    <source>
        <dbReference type="SAM" id="MobiDB-lite"/>
    </source>
</evidence>
<dbReference type="GO" id="GO:0010090">
    <property type="term" value="P:trichome morphogenesis"/>
    <property type="evidence" value="ECO:0007669"/>
    <property type="project" value="InterPro"/>
</dbReference>
<name>A0A803KWA6_CHEQI</name>
<evidence type="ECO:0000313" key="3">
    <source>
        <dbReference type="EnsemblPlants" id="AUR62003314-RA:cds"/>
    </source>
</evidence>
<evidence type="ECO:0000313" key="4">
    <source>
        <dbReference type="Proteomes" id="UP000596660"/>
    </source>
</evidence>
<dbReference type="OMA" id="YWEVLCS"/>
<dbReference type="InterPro" id="IPR044708">
    <property type="entry name" value="CPR5"/>
</dbReference>
<dbReference type="OrthoDB" id="2017423at2759"/>
<dbReference type="RefSeq" id="XP_021759212.1">
    <property type="nucleotide sequence ID" value="XM_021903520.1"/>
</dbReference>
<reference evidence="3" key="2">
    <citation type="submission" date="2021-03" db="UniProtKB">
        <authorList>
            <consortium name="EnsemblPlants"/>
        </authorList>
    </citation>
    <scope>IDENTIFICATION</scope>
</reference>
<sequence>MGIHNSPSSSLPLQPSDEQPPSITTVNHTLSETPSQPSDFPSKPQINCFKSTRKFKKRAADETSSASSSSSIQRGIRIPNKRKNPRFSVRRSATDVEAIAFPLGMSIAAVLAQILEKKDLTNENVAVDHLAMICTSAVRESLTNVFGDKFDAFARNFEKSFGSTLSTLRVIKNSSVDVREDQVRNDVGNCISGETQSISVNNGYCSAKRFDIADGCTIPVNHSTGAQGRMKTVGEEEDIKSADSRNQDLPLQGHISSQIVISNMRNHLSNHSVLSTVEKSVIEQTRANDLKSVEIGLIMRKLQLKETQLALNSDLNFLERCKLSLGISRTSFKAEKFKNQLEETRHSELLKTCADFLVADLLIMSGCLGYGVYAFSYDNLRQLSRSCSAYEVSKSWWIPKPMASFNSGLQTLKCEVQVYSRMLFGLLMILAIAYVLIQRSEISKQAMPITFLILLLGVGCGFAGKLCVDTLGGDGYQWLMYWEVLCLLHFFLNVFTPFFFYILNGPIQVSQEKKSRVIFPFWMRRLLFYLILILIPICCGFLPFASPRSWWEDHFSKLIRNYMLAAYVEGYDEGSDYHNHGEVEL</sequence>
<organism evidence="3 4">
    <name type="scientific">Chenopodium quinoa</name>
    <name type="common">Quinoa</name>
    <dbReference type="NCBI Taxonomy" id="63459"/>
    <lineage>
        <taxon>Eukaryota</taxon>
        <taxon>Viridiplantae</taxon>
        <taxon>Streptophyta</taxon>
        <taxon>Embryophyta</taxon>
        <taxon>Tracheophyta</taxon>
        <taxon>Spermatophyta</taxon>
        <taxon>Magnoliopsida</taxon>
        <taxon>eudicotyledons</taxon>
        <taxon>Gunneridae</taxon>
        <taxon>Pentapetalae</taxon>
        <taxon>Caryophyllales</taxon>
        <taxon>Chenopodiaceae</taxon>
        <taxon>Chenopodioideae</taxon>
        <taxon>Atripliceae</taxon>
        <taxon>Chenopodium</taxon>
    </lineage>
</organism>
<dbReference type="GO" id="GO:0010150">
    <property type="term" value="P:leaf senescence"/>
    <property type="evidence" value="ECO:0007669"/>
    <property type="project" value="InterPro"/>
</dbReference>
<reference evidence="3" key="1">
    <citation type="journal article" date="2017" name="Nature">
        <title>The genome of Chenopodium quinoa.</title>
        <authorList>
            <person name="Jarvis D.E."/>
            <person name="Ho Y.S."/>
            <person name="Lightfoot D.J."/>
            <person name="Schmoeckel S.M."/>
            <person name="Li B."/>
            <person name="Borm T.J.A."/>
            <person name="Ohyanagi H."/>
            <person name="Mineta K."/>
            <person name="Michell C.T."/>
            <person name="Saber N."/>
            <person name="Kharbatia N.M."/>
            <person name="Rupper R.R."/>
            <person name="Sharp A.R."/>
            <person name="Dally N."/>
            <person name="Boughton B.A."/>
            <person name="Woo Y.H."/>
            <person name="Gao G."/>
            <person name="Schijlen E.G.W.M."/>
            <person name="Guo X."/>
            <person name="Momin A.A."/>
            <person name="Negrao S."/>
            <person name="Al-Babili S."/>
            <person name="Gehring C."/>
            <person name="Roessner U."/>
            <person name="Jung C."/>
            <person name="Murphy K."/>
            <person name="Arold S.T."/>
            <person name="Gojobori T."/>
            <person name="van der Linden C.G."/>
            <person name="van Loo E.N."/>
            <person name="Jellen E.N."/>
            <person name="Maughan P.J."/>
            <person name="Tester M."/>
        </authorList>
    </citation>
    <scope>NUCLEOTIDE SEQUENCE [LARGE SCALE GENOMIC DNA]</scope>
    <source>
        <strain evidence="3">cv. PI 614886</strain>
    </source>
</reference>
<proteinExistence type="predicted"/>
<accession>A0A803KWA6</accession>
<feature type="region of interest" description="Disordered" evidence="1">
    <location>
        <begin position="1"/>
        <end position="86"/>
    </location>
</feature>
<dbReference type="Gramene" id="AUR62003314-RA">
    <property type="protein sequence ID" value="AUR62003314-RA:cds"/>
    <property type="gene ID" value="AUR62003314"/>
</dbReference>
<evidence type="ECO:0000256" key="2">
    <source>
        <dbReference type="SAM" id="Phobius"/>
    </source>
</evidence>
<feature type="compositionally biased region" description="Polar residues" evidence="1">
    <location>
        <begin position="23"/>
        <end position="50"/>
    </location>
</feature>
<dbReference type="EnsemblPlants" id="AUR62003314-RA">
    <property type="protein sequence ID" value="AUR62003314-RA:cds"/>
    <property type="gene ID" value="AUR62003314"/>
</dbReference>
<feature type="transmembrane region" description="Helical" evidence="2">
    <location>
        <begin position="418"/>
        <end position="437"/>
    </location>
</feature>
<dbReference type="KEGG" id="cqi:110724126"/>
<gene>
    <name evidence="3" type="primary">LOC110724126</name>
</gene>
<feature type="transmembrane region" description="Helical" evidence="2">
    <location>
        <begin position="449"/>
        <end position="468"/>
    </location>
</feature>
<protein>
    <recommendedName>
        <fullName evidence="5">Protein CPR-5</fullName>
    </recommendedName>
</protein>
<dbReference type="PANTHER" id="PTHR35322">
    <property type="entry name" value="PROTEIN CPR-5"/>
    <property type="match status" value="1"/>
</dbReference>
<dbReference type="GeneID" id="110724126"/>
<keyword evidence="2" id="KW-1133">Transmembrane helix</keyword>
<dbReference type="AlphaFoldDB" id="A0A803KWA6"/>
<keyword evidence="2" id="KW-0472">Membrane</keyword>
<feature type="transmembrane region" description="Helical" evidence="2">
    <location>
        <begin position="526"/>
        <end position="545"/>
    </location>
</feature>
<evidence type="ECO:0008006" key="5">
    <source>
        <dbReference type="Google" id="ProtNLM"/>
    </source>
</evidence>
<keyword evidence="4" id="KW-1185">Reference proteome</keyword>